<name>A0A7D5QAL8_9EURY</name>
<accession>A0A7D5QAL8</accession>
<dbReference type="OrthoDB" id="258977at2157"/>
<gene>
    <name evidence="1" type="ORF">HUG12_01100</name>
</gene>
<sequence length="473" mass="53393">MRVLVVPEFYRPDDASANGTVSDAVAWIREWLDRDPRMHVYVLAPPRESAGYEPADLLGDRGRVTLVEAEPPLSDLDRREPCTETGYSAAQLRAIRRRVFDVDAYVDVVVDQLRTGRTTLYKWLLDHSDQWAAAVRPFDVVANVHDLQLPFKHRYCSYRNGFQFRMEAAAAAFADGVWFTAGVDADGFRERATFLADDVVESAAGDAVVAGSPIRFDRFDERYADEPRWFHLAGSFWAKKNADRLFAVAETLRERFGVRTLLTSMDPIPDRYRERDWVEAHGEASRGTYERALDRGDVAVCASEYETMARTPFEQAASGQVLVVRDAPWVAECVPDDHPFAGSLDELPDLAARAVEGWSAAVEANRRLVDHARRVRGADACGRRTHRDLRRRVEGKTERYGRGKRPAVVARAARDCGDRFPLDDVLDRTAAYTGDGRPLPERESYAFVDLVYTLRALGFEDEGNPGTPTFRRR</sequence>
<dbReference type="SUPFAM" id="SSF53756">
    <property type="entry name" value="UDP-Glycosyltransferase/glycogen phosphorylase"/>
    <property type="match status" value="1"/>
</dbReference>
<dbReference type="EMBL" id="CP058579">
    <property type="protein sequence ID" value="QLG60421.1"/>
    <property type="molecule type" value="Genomic_DNA"/>
</dbReference>
<dbReference type="GeneID" id="56036013"/>
<dbReference type="AlphaFoldDB" id="A0A7D5QAL8"/>
<dbReference type="RefSeq" id="WP_179267007.1">
    <property type="nucleotide sequence ID" value="NZ_CP058579.1"/>
</dbReference>
<dbReference type="Gene3D" id="3.40.50.2000">
    <property type="entry name" value="Glycogen Phosphorylase B"/>
    <property type="match status" value="1"/>
</dbReference>
<protein>
    <submittedName>
        <fullName evidence="1">Glycosyltransferase family 1 protein</fullName>
    </submittedName>
</protein>
<dbReference type="GO" id="GO:0016740">
    <property type="term" value="F:transferase activity"/>
    <property type="evidence" value="ECO:0007669"/>
    <property type="project" value="UniProtKB-KW"/>
</dbReference>
<evidence type="ECO:0000313" key="1">
    <source>
        <dbReference type="EMBL" id="QLG60421.1"/>
    </source>
</evidence>
<dbReference type="Proteomes" id="UP000509626">
    <property type="component" value="Chromosome"/>
</dbReference>
<dbReference type="KEGG" id="halu:HUG12_01100"/>
<keyword evidence="1" id="KW-0808">Transferase</keyword>
<proteinExistence type="predicted"/>
<organism evidence="1 2">
    <name type="scientific">Halorarum salinum</name>
    <dbReference type="NCBI Taxonomy" id="2743089"/>
    <lineage>
        <taxon>Archaea</taxon>
        <taxon>Methanobacteriati</taxon>
        <taxon>Methanobacteriota</taxon>
        <taxon>Stenosarchaea group</taxon>
        <taxon>Halobacteria</taxon>
        <taxon>Halobacteriales</taxon>
        <taxon>Haloferacaceae</taxon>
        <taxon>Halorarum</taxon>
    </lineage>
</organism>
<keyword evidence="2" id="KW-1185">Reference proteome</keyword>
<evidence type="ECO:0000313" key="2">
    <source>
        <dbReference type="Proteomes" id="UP000509626"/>
    </source>
</evidence>
<reference evidence="1 2" key="1">
    <citation type="submission" date="2020-06" db="EMBL/GenBank/DDBJ databases">
        <title>NJ-3-1, isolated from saline soil.</title>
        <authorList>
            <person name="Cui H.L."/>
            <person name="Shi X."/>
        </authorList>
    </citation>
    <scope>NUCLEOTIDE SEQUENCE [LARGE SCALE GENOMIC DNA]</scope>
    <source>
        <strain evidence="1 2">NJ-3-1</strain>
    </source>
</reference>